<organism evidence="3 4">
    <name type="scientific">Paenibacillus montaniterrae</name>
    <dbReference type="NCBI Taxonomy" id="429341"/>
    <lineage>
        <taxon>Bacteria</taxon>
        <taxon>Bacillati</taxon>
        <taxon>Bacillota</taxon>
        <taxon>Bacilli</taxon>
        <taxon>Bacillales</taxon>
        <taxon>Paenibacillaceae</taxon>
        <taxon>Paenibacillus</taxon>
    </lineage>
</organism>
<accession>A0A919YM55</accession>
<sequence length="329" mass="35563">MSIAASYEAQLKEAIAFIQGYSSYLVVAHENPDGDAISSCAAMSWLLEQYGKQVTIINQSDLPKRLDYLYRYDDIIQYKDELDLNFEAVIALDCADASRMGEVLARIQDRKAPLLNIDHHPTNNGFGTLNIIRAEAAATVEIIYDLIKLTPFTPNLACAKALYSGLLTDTGGFRYSNTSPAVMSMASELLALGVSAYELADHLLEKMTMGRLKLLQTALARITFNEAQTIGWVTILEEDLANCGAVSEDIEGIVNYILNVEGVEVGILFKQSENGVIKASIRSAGKVNVSQIAQSFGGGGHVRAAGCRLSSDLDESVKSLVEAVGKALA</sequence>
<evidence type="ECO:0000313" key="3">
    <source>
        <dbReference type="EMBL" id="GIP14594.1"/>
    </source>
</evidence>
<dbReference type="PANTHER" id="PTHR47618">
    <property type="entry name" value="BIFUNCTIONAL OLIGORIBONUCLEASE AND PAP PHOSPHATASE NRNA"/>
    <property type="match status" value="1"/>
</dbReference>
<proteinExistence type="predicted"/>
<dbReference type="InterPro" id="IPR003156">
    <property type="entry name" value="DHHA1_dom"/>
</dbReference>
<dbReference type="Proteomes" id="UP000683139">
    <property type="component" value="Unassembled WGS sequence"/>
</dbReference>
<protein>
    <submittedName>
        <fullName evidence="3">Phosphoesterase RecJ-like protein</fullName>
    </submittedName>
</protein>
<dbReference type="InterPro" id="IPR038763">
    <property type="entry name" value="DHH_sf"/>
</dbReference>
<dbReference type="PANTHER" id="PTHR47618:SF1">
    <property type="entry name" value="BIFUNCTIONAL OLIGORIBONUCLEASE AND PAP PHOSPHATASE NRNA"/>
    <property type="match status" value="1"/>
</dbReference>
<dbReference type="SUPFAM" id="SSF64182">
    <property type="entry name" value="DHH phosphoesterases"/>
    <property type="match status" value="1"/>
</dbReference>
<dbReference type="Pfam" id="PF01368">
    <property type="entry name" value="DHH"/>
    <property type="match status" value="1"/>
</dbReference>
<feature type="domain" description="DHHA1" evidence="2">
    <location>
        <begin position="247"/>
        <end position="326"/>
    </location>
</feature>
<evidence type="ECO:0000313" key="4">
    <source>
        <dbReference type="Proteomes" id="UP000683139"/>
    </source>
</evidence>
<dbReference type="InterPro" id="IPR051319">
    <property type="entry name" value="Oligoribo/pAp-PDE_c-di-AMP_PDE"/>
</dbReference>
<dbReference type="RefSeq" id="WP_213512812.1">
    <property type="nucleotide sequence ID" value="NZ_BOSE01000001.1"/>
</dbReference>
<dbReference type="GO" id="GO:0003676">
    <property type="term" value="F:nucleic acid binding"/>
    <property type="evidence" value="ECO:0007669"/>
    <property type="project" value="InterPro"/>
</dbReference>
<comment type="caution">
    <text evidence="3">The sequence shown here is derived from an EMBL/GenBank/DDBJ whole genome shotgun (WGS) entry which is preliminary data.</text>
</comment>
<gene>
    <name evidence="3" type="ORF">J40TS1_02360</name>
</gene>
<name>A0A919YM55_9BACL</name>
<evidence type="ECO:0000259" key="2">
    <source>
        <dbReference type="Pfam" id="PF02272"/>
    </source>
</evidence>
<dbReference type="EMBL" id="BOSE01000001">
    <property type="protein sequence ID" value="GIP14594.1"/>
    <property type="molecule type" value="Genomic_DNA"/>
</dbReference>
<dbReference type="AlphaFoldDB" id="A0A919YM55"/>
<dbReference type="Gene3D" id="3.10.310.30">
    <property type="match status" value="1"/>
</dbReference>
<evidence type="ECO:0000259" key="1">
    <source>
        <dbReference type="Pfam" id="PF01368"/>
    </source>
</evidence>
<reference evidence="3" key="1">
    <citation type="submission" date="2021-03" db="EMBL/GenBank/DDBJ databases">
        <title>Antimicrobial resistance genes in bacteria isolated from Japanese honey, and their potential for conferring macrolide and lincosamide resistance in the American foulbrood pathogen Paenibacillus larvae.</title>
        <authorList>
            <person name="Okamoto M."/>
            <person name="Kumagai M."/>
            <person name="Kanamori H."/>
            <person name="Takamatsu D."/>
        </authorList>
    </citation>
    <scope>NUCLEOTIDE SEQUENCE</scope>
    <source>
        <strain evidence="3">J40TS1</strain>
    </source>
</reference>
<feature type="domain" description="DDH" evidence="1">
    <location>
        <begin position="25"/>
        <end position="165"/>
    </location>
</feature>
<dbReference type="Gene3D" id="3.90.1640.10">
    <property type="entry name" value="inorganic pyrophosphatase (n-terminal core)"/>
    <property type="match status" value="1"/>
</dbReference>
<dbReference type="Pfam" id="PF02272">
    <property type="entry name" value="DHHA1"/>
    <property type="match status" value="1"/>
</dbReference>
<dbReference type="InterPro" id="IPR001667">
    <property type="entry name" value="DDH_dom"/>
</dbReference>
<keyword evidence="4" id="KW-1185">Reference proteome</keyword>